<proteinExistence type="predicted"/>
<accession>A0A8S4QQC0</accession>
<reference evidence="1" key="1">
    <citation type="submission" date="2022-03" db="EMBL/GenBank/DDBJ databases">
        <authorList>
            <person name="Lindestad O."/>
        </authorList>
    </citation>
    <scope>NUCLEOTIDE SEQUENCE</scope>
</reference>
<dbReference type="Proteomes" id="UP000838756">
    <property type="component" value="Unassembled WGS sequence"/>
</dbReference>
<comment type="caution">
    <text evidence="1">The sequence shown here is derived from an EMBL/GenBank/DDBJ whole genome shotgun (WGS) entry which is preliminary data.</text>
</comment>
<keyword evidence="2" id="KW-1185">Reference proteome</keyword>
<dbReference type="OrthoDB" id="654211at2759"/>
<evidence type="ECO:0000313" key="1">
    <source>
        <dbReference type="EMBL" id="CAH2211028.1"/>
    </source>
</evidence>
<feature type="non-terminal residue" evidence="1">
    <location>
        <position position="64"/>
    </location>
</feature>
<sequence length="64" mass="7849">SKDITESFIQIRLQNDWLFRDRKWAWNNLRAIMIEEYGFPQTLSSRELSRKWAATYGVRICYYI</sequence>
<protein>
    <submittedName>
        <fullName evidence="1">Jg24571 protein</fullName>
    </submittedName>
</protein>
<feature type="non-terminal residue" evidence="1">
    <location>
        <position position="1"/>
    </location>
</feature>
<dbReference type="EMBL" id="CAKXAJ010008952">
    <property type="protein sequence ID" value="CAH2211028.1"/>
    <property type="molecule type" value="Genomic_DNA"/>
</dbReference>
<dbReference type="AlphaFoldDB" id="A0A8S4QQC0"/>
<organism evidence="1 2">
    <name type="scientific">Pararge aegeria aegeria</name>
    <dbReference type="NCBI Taxonomy" id="348720"/>
    <lineage>
        <taxon>Eukaryota</taxon>
        <taxon>Metazoa</taxon>
        <taxon>Ecdysozoa</taxon>
        <taxon>Arthropoda</taxon>
        <taxon>Hexapoda</taxon>
        <taxon>Insecta</taxon>
        <taxon>Pterygota</taxon>
        <taxon>Neoptera</taxon>
        <taxon>Endopterygota</taxon>
        <taxon>Lepidoptera</taxon>
        <taxon>Glossata</taxon>
        <taxon>Ditrysia</taxon>
        <taxon>Papilionoidea</taxon>
        <taxon>Nymphalidae</taxon>
        <taxon>Satyrinae</taxon>
        <taxon>Satyrini</taxon>
        <taxon>Parargina</taxon>
        <taxon>Pararge</taxon>
    </lineage>
</organism>
<gene>
    <name evidence="1" type="primary">jg24571</name>
    <name evidence="1" type="ORF">PAEG_LOCUS2875</name>
</gene>
<name>A0A8S4QQC0_9NEOP</name>
<evidence type="ECO:0000313" key="2">
    <source>
        <dbReference type="Proteomes" id="UP000838756"/>
    </source>
</evidence>